<protein>
    <recommendedName>
        <fullName evidence="1">AAA domain-containing protein</fullName>
    </recommendedName>
</protein>
<dbReference type="EMBL" id="BARU01022644">
    <property type="protein sequence ID" value="GAH59183.1"/>
    <property type="molecule type" value="Genomic_DNA"/>
</dbReference>
<accession>X1INR7</accession>
<evidence type="ECO:0000313" key="2">
    <source>
        <dbReference type="EMBL" id="GAH59183.1"/>
    </source>
</evidence>
<dbReference type="InterPro" id="IPR050678">
    <property type="entry name" value="DNA_Partitioning_ATPase"/>
</dbReference>
<dbReference type="InterPro" id="IPR025669">
    <property type="entry name" value="AAA_dom"/>
</dbReference>
<organism evidence="2">
    <name type="scientific">marine sediment metagenome</name>
    <dbReference type="NCBI Taxonomy" id="412755"/>
    <lineage>
        <taxon>unclassified sequences</taxon>
        <taxon>metagenomes</taxon>
        <taxon>ecological metagenomes</taxon>
    </lineage>
</organism>
<dbReference type="Pfam" id="PF13614">
    <property type="entry name" value="AAA_31"/>
    <property type="match status" value="1"/>
</dbReference>
<sequence>MGSIISIVNQKGGVGKTTTAVNLSASIAAAEKKCLLVDCDPQGNATTSLGVNPSSLKPSLYDMLLGEYVGNKVILDTEIPLLKLIGANPDLFGAEVELFSKENKEYRLNNILSKFKDQYDYIFIDCPPSLGFLTLNALAAADFFLVPLQCEYLAMEGLTQLLNTVRLVKKGLNPSLIMMGILLTMFDRRNSLSYQVADEVRQHFSGSVYRTVIPRNVSLSEATSYGKPIILYDIRSKGAQ</sequence>
<comment type="caution">
    <text evidence="2">The sequence shown here is derived from an EMBL/GenBank/DDBJ whole genome shotgun (WGS) entry which is preliminary data.</text>
</comment>
<name>X1INR7_9ZZZZ</name>
<feature type="domain" description="AAA" evidence="1">
    <location>
        <begin position="3"/>
        <end position="176"/>
    </location>
</feature>
<evidence type="ECO:0000259" key="1">
    <source>
        <dbReference type="Pfam" id="PF13614"/>
    </source>
</evidence>
<gene>
    <name evidence="2" type="ORF">S03H2_36855</name>
</gene>
<dbReference type="FunFam" id="3.40.50.300:FF:000285">
    <property type="entry name" value="Sporulation initiation inhibitor Soj"/>
    <property type="match status" value="1"/>
</dbReference>
<dbReference type="CDD" id="cd02042">
    <property type="entry name" value="ParAB_family"/>
    <property type="match status" value="1"/>
</dbReference>
<reference evidence="2" key="1">
    <citation type="journal article" date="2014" name="Front. Microbiol.">
        <title>High frequency of phylogenetically diverse reductive dehalogenase-homologous genes in deep subseafloor sedimentary metagenomes.</title>
        <authorList>
            <person name="Kawai M."/>
            <person name="Futagami T."/>
            <person name="Toyoda A."/>
            <person name="Takaki Y."/>
            <person name="Nishi S."/>
            <person name="Hori S."/>
            <person name="Arai W."/>
            <person name="Tsubouchi T."/>
            <person name="Morono Y."/>
            <person name="Uchiyama I."/>
            <person name="Ito T."/>
            <person name="Fujiyama A."/>
            <person name="Inagaki F."/>
            <person name="Takami H."/>
        </authorList>
    </citation>
    <scope>NUCLEOTIDE SEQUENCE</scope>
    <source>
        <strain evidence="2">Expedition CK06-06</strain>
    </source>
</reference>
<feature type="non-terminal residue" evidence="2">
    <location>
        <position position="240"/>
    </location>
</feature>
<dbReference type="SUPFAM" id="SSF52540">
    <property type="entry name" value="P-loop containing nucleoside triphosphate hydrolases"/>
    <property type="match status" value="1"/>
</dbReference>
<dbReference type="AlphaFoldDB" id="X1INR7"/>
<dbReference type="Gene3D" id="3.40.50.300">
    <property type="entry name" value="P-loop containing nucleotide triphosphate hydrolases"/>
    <property type="match status" value="1"/>
</dbReference>
<proteinExistence type="predicted"/>
<dbReference type="PANTHER" id="PTHR13696:SF52">
    <property type="entry name" value="PARA FAMILY PROTEIN CT_582"/>
    <property type="match status" value="1"/>
</dbReference>
<dbReference type="InterPro" id="IPR027417">
    <property type="entry name" value="P-loop_NTPase"/>
</dbReference>
<dbReference type="PIRSF" id="PIRSF009320">
    <property type="entry name" value="Nuc_binding_HP_1000"/>
    <property type="match status" value="1"/>
</dbReference>
<dbReference type="PANTHER" id="PTHR13696">
    <property type="entry name" value="P-LOOP CONTAINING NUCLEOSIDE TRIPHOSPHATE HYDROLASE"/>
    <property type="match status" value="1"/>
</dbReference>